<feature type="domain" description="EGF-like" evidence="11">
    <location>
        <begin position="96"/>
        <end position="132"/>
    </location>
</feature>
<organism evidence="13 14">
    <name type="scientific">Mytilus coruscus</name>
    <name type="common">Sea mussel</name>
    <dbReference type="NCBI Taxonomy" id="42192"/>
    <lineage>
        <taxon>Eukaryota</taxon>
        <taxon>Metazoa</taxon>
        <taxon>Spiralia</taxon>
        <taxon>Lophotrochozoa</taxon>
        <taxon>Mollusca</taxon>
        <taxon>Bivalvia</taxon>
        <taxon>Autobranchia</taxon>
        <taxon>Pteriomorphia</taxon>
        <taxon>Mytilida</taxon>
        <taxon>Mytiloidea</taxon>
        <taxon>Mytilidae</taxon>
        <taxon>Mytilinae</taxon>
        <taxon>Mytilus</taxon>
    </lineage>
</organism>
<dbReference type="PROSITE" id="PS50026">
    <property type="entry name" value="EGF_3"/>
    <property type="match status" value="1"/>
</dbReference>
<dbReference type="AlphaFoldDB" id="A0A6J8C328"/>
<proteinExistence type="predicted"/>
<evidence type="ECO:0000256" key="10">
    <source>
        <dbReference type="SAM" id="SignalP"/>
    </source>
</evidence>
<evidence type="ECO:0000259" key="11">
    <source>
        <dbReference type="PROSITE" id="PS50026"/>
    </source>
</evidence>
<comment type="subunit">
    <text evidence="8">Homotetramer; disulfide-linked.</text>
</comment>
<dbReference type="SMART" id="SM00186">
    <property type="entry name" value="FBG"/>
    <property type="match status" value="1"/>
</dbReference>
<evidence type="ECO:0000256" key="1">
    <source>
        <dbReference type="ARBA" id="ARBA00004606"/>
    </source>
</evidence>
<keyword evidence="6 9" id="KW-1015">Disulfide bond</keyword>
<dbReference type="GO" id="GO:0016020">
    <property type="term" value="C:membrane"/>
    <property type="evidence" value="ECO:0007669"/>
    <property type="project" value="UniProtKB-SubCell"/>
</dbReference>
<keyword evidence="2" id="KW-0147">Chitin-binding</keyword>
<dbReference type="FunFam" id="3.90.215.10:FF:000001">
    <property type="entry name" value="Tenascin isoform 1"/>
    <property type="match status" value="1"/>
</dbReference>
<dbReference type="PANTHER" id="PTHR19143">
    <property type="entry name" value="FIBRINOGEN/TENASCIN/ANGIOPOEITIN"/>
    <property type="match status" value="1"/>
</dbReference>
<keyword evidence="9" id="KW-0245">EGF-like domain</keyword>
<dbReference type="InterPro" id="IPR002181">
    <property type="entry name" value="Fibrinogen_a/b/g_C_dom"/>
</dbReference>
<accession>A0A6J8C328</accession>
<sequence>MFKMLIYGFAWFWLTSVTTLETESDVEVRLLDKQNASLMATFDMFKAYDRVKQFVGDAIKTKMTDIEKNFNQQIENIGINLTVHFTVNLREIINENEKTCPLDYCLHNGTCTVVGNSFNCVCLGGYNGSRCEEKTKITKLRPRDCEDIMPKEHNGIYTIFPISNDNGFEVYCDFKTDNGNWTVFQRRINGQTDFFRGWEAYENGFGNLEAEFWLGNRKINELTSKGRHELRVDLTDFDGNTGFAKYSTFCVGNGSTNYKLTVSGYSGNLGDSLPFNNGMSFTTRDRDNDRSVINCANIKNGAWWYKYCTYVNLNGKYLQGGRIDGRGITWYKWKSSRYSVKSSVMMLRKVH</sequence>
<dbReference type="SUPFAM" id="SSF57196">
    <property type="entry name" value="EGF/Laminin"/>
    <property type="match status" value="1"/>
</dbReference>
<keyword evidence="3" id="KW-0479">Metal-binding</keyword>
<keyword evidence="5" id="KW-0812">Transmembrane</keyword>
<comment type="caution">
    <text evidence="9">Lacks conserved residue(s) required for the propagation of feature annotation.</text>
</comment>
<keyword evidence="7" id="KW-0325">Glycoprotein</keyword>
<evidence type="ECO:0008006" key="15">
    <source>
        <dbReference type="Google" id="ProtNLM"/>
    </source>
</evidence>
<dbReference type="PANTHER" id="PTHR19143:SF45">
    <property type="entry name" value="FIBRINOGEN C DOMAIN-CONTAINING PROTEIN 1"/>
    <property type="match status" value="1"/>
</dbReference>
<dbReference type="SUPFAM" id="SSF56496">
    <property type="entry name" value="Fibrinogen C-terminal domain-like"/>
    <property type="match status" value="1"/>
</dbReference>
<feature type="signal peptide" evidence="10">
    <location>
        <begin position="1"/>
        <end position="19"/>
    </location>
</feature>
<dbReference type="Gene3D" id="3.90.215.10">
    <property type="entry name" value="Gamma Fibrinogen, chain A, domain 1"/>
    <property type="match status" value="1"/>
</dbReference>
<dbReference type="GO" id="GO:0046872">
    <property type="term" value="F:metal ion binding"/>
    <property type="evidence" value="ECO:0007669"/>
    <property type="project" value="UniProtKB-KW"/>
</dbReference>
<dbReference type="OrthoDB" id="6052070at2759"/>
<name>A0A6J8C328_MYTCO</name>
<gene>
    <name evidence="13" type="ORF">MCOR_25307</name>
</gene>
<evidence type="ECO:0000256" key="3">
    <source>
        <dbReference type="ARBA" id="ARBA00022723"/>
    </source>
</evidence>
<evidence type="ECO:0000313" key="13">
    <source>
        <dbReference type="EMBL" id="CAC5390192.1"/>
    </source>
</evidence>
<feature type="chain" id="PRO_5026958392" description="Fibrinogen C-terminal domain-containing protein" evidence="10">
    <location>
        <begin position="20"/>
        <end position="351"/>
    </location>
</feature>
<dbReference type="CDD" id="cd00054">
    <property type="entry name" value="EGF_CA"/>
    <property type="match status" value="1"/>
</dbReference>
<dbReference type="InterPro" id="IPR000742">
    <property type="entry name" value="EGF"/>
</dbReference>
<keyword evidence="10" id="KW-0732">Signal</keyword>
<reference evidence="13 14" key="1">
    <citation type="submission" date="2020-06" db="EMBL/GenBank/DDBJ databases">
        <authorList>
            <person name="Li R."/>
            <person name="Bekaert M."/>
        </authorList>
    </citation>
    <scope>NUCLEOTIDE SEQUENCE [LARGE SCALE GENOMIC DNA]</scope>
    <source>
        <strain evidence="14">wild</strain>
    </source>
</reference>
<dbReference type="Proteomes" id="UP000507470">
    <property type="component" value="Unassembled WGS sequence"/>
</dbReference>
<protein>
    <recommendedName>
        <fullName evidence="15">Fibrinogen C-terminal domain-containing protein</fullName>
    </recommendedName>
</protein>
<evidence type="ECO:0000256" key="2">
    <source>
        <dbReference type="ARBA" id="ARBA00022669"/>
    </source>
</evidence>
<dbReference type="GO" id="GO:0005615">
    <property type="term" value="C:extracellular space"/>
    <property type="evidence" value="ECO:0007669"/>
    <property type="project" value="TreeGrafter"/>
</dbReference>
<dbReference type="PROSITE" id="PS00022">
    <property type="entry name" value="EGF_1"/>
    <property type="match status" value="1"/>
</dbReference>
<evidence type="ECO:0000313" key="14">
    <source>
        <dbReference type="Proteomes" id="UP000507470"/>
    </source>
</evidence>
<feature type="disulfide bond" evidence="9">
    <location>
        <begin position="122"/>
        <end position="131"/>
    </location>
</feature>
<evidence type="ECO:0000256" key="4">
    <source>
        <dbReference type="ARBA" id="ARBA00022837"/>
    </source>
</evidence>
<evidence type="ECO:0000256" key="8">
    <source>
        <dbReference type="ARBA" id="ARBA00038769"/>
    </source>
</evidence>
<dbReference type="InterPro" id="IPR050373">
    <property type="entry name" value="Fibrinogen_C-term_domain"/>
</dbReference>
<feature type="domain" description="Fibrinogen C-terminal" evidence="12">
    <location>
        <begin position="136"/>
        <end position="351"/>
    </location>
</feature>
<dbReference type="GO" id="GO:0008061">
    <property type="term" value="F:chitin binding"/>
    <property type="evidence" value="ECO:0007669"/>
    <property type="project" value="UniProtKB-KW"/>
</dbReference>
<dbReference type="CDD" id="cd00087">
    <property type="entry name" value="FReD"/>
    <property type="match status" value="1"/>
</dbReference>
<evidence type="ECO:0000256" key="9">
    <source>
        <dbReference type="PROSITE-ProRule" id="PRU00076"/>
    </source>
</evidence>
<evidence type="ECO:0000256" key="6">
    <source>
        <dbReference type="ARBA" id="ARBA00023157"/>
    </source>
</evidence>
<dbReference type="PROSITE" id="PS01186">
    <property type="entry name" value="EGF_2"/>
    <property type="match status" value="1"/>
</dbReference>
<evidence type="ECO:0000256" key="7">
    <source>
        <dbReference type="ARBA" id="ARBA00023180"/>
    </source>
</evidence>
<keyword evidence="5" id="KW-0735">Signal-anchor</keyword>
<keyword evidence="14" id="KW-1185">Reference proteome</keyword>
<evidence type="ECO:0000256" key="5">
    <source>
        <dbReference type="ARBA" id="ARBA00022968"/>
    </source>
</evidence>
<dbReference type="PROSITE" id="PS51406">
    <property type="entry name" value="FIBRINOGEN_C_2"/>
    <property type="match status" value="1"/>
</dbReference>
<dbReference type="Pfam" id="PF00147">
    <property type="entry name" value="Fibrinogen_C"/>
    <property type="match status" value="1"/>
</dbReference>
<dbReference type="InterPro" id="IPR014716">
    <property type="entry name" value="Fibrinogen_a/b/g_C_1"/>
</dbReference>
<comment type="subcellular location">
    <subcellularLocation>
        <location evidence="1">Membrane</location>
        <topology evidence="1">Single-pass type II membrane protein</topology>
    </subcellularLocation>
</comment>
<evidence type="ECO:0000259" key="12">
    <source>
        <dbReference type="PROSITE" id="PS51406"/>
    </source>
</evidence>
<dbReference type="Gene3D" id="2.10.25.10">
    <property type="entry name" value="Laminin"/>
    <property type="match status" value="1"/>
</dbReference>
<dbReference type="InterPro" id="IPR036056">
    <property type="entry name" value="Fibrinogen-like_C"/>
</dbReference>
<dbReference type="EMBL" id="CACVKT020004476">
    <property type="protein sequence ID" value="CAC5390192.1"/>
    <property type="molecule type" value="Genomic_DNA"/>
</dbReference>
<keyword evidence="4" id="KW-0106">Calcium</keyword>